<organism evidence="1 2">
    <name type="scientific">Spiroplasma ixodetis</name>
    <dbReference type="NCBI Taxonomy" id="2141"/>
    <lineage>
        <taxon>Bacteria</taxon>
        <taxon>Bacillati</taxon>
        <taxon>Mycoplasmatota</taxon>
        <taxon>Mollicutes</taxon>
        <taxon>Entomoplasmatales</taxon>
        <taxon>Spiroplasmataceae</taxon>
        <taxon>Spiroplasma</taxon>
    </lineage>
</organism>
<evidence type="ECO:0000313" key="2">
    <source>
        <dbReference type="Proteomes" id="UP001473424"/>
    </source>
</evidence>
<dbReference type="EMBL" id="AP028955">
    <property type="protein sequence ID" value="BET38906.1"/>
    <property type="molecule type" value="Genomic_DNA"/>
</dbReference>
<name>A0ABM8JNP1_9MOLU</name>
<reference evidence="2" key="1">
    <citation type="journal article" date="2024" name="FEMS Microbiol. Lett.">
        <title>Genomic insights into Spiroplasma endosymbionts that induce male-killing and protective phenotypes in the pea aphid.</title>
        <authorList>
            <person name="Arai H."/>
            <person name="Legeai F."/>
            <person name="Kageyama D."/>
            <person name="Sugio A."/>
            <person name="Simon J.C."/>
        </authorList>
    </citation>
    <scope>NUCLEOTIDE SEQUENCE [LARGE SCALE GENOMIC DNA]</scope>
    <source>
        <strain evidence="2">sAp269</strain>
    </source>
</reference>
<gene>
    <name evidence="1" type="ORF">SAP269_14950</name>
</gene>
<accession>A0ABM8JNP1</accession>
<protein>
    <submittedName>
        <fullName evidence="1">Uncharacterized protein</fullName>
    </submittedName>
</protein>
<dbReference type="Proteomes" id="UP001473424">
    <property type="component" value="Chromosome"/>
</dbReference>
<evidence type="ECO:0000313" key="1">
    <source>
        <dbReference type="EMBL" id="BET38906.1"/>
    </source>
</evidence>
<dbReference type="RefSeq" id="WP_353305820.1">
    <property type="nucleotide sequence ID" value="NZ_AP028955.1"/>
</dbReference>
<keyword evidence="2" id="KW-1185">Reference proteome</keyword>
<sequence length="458" mass="52674">MELSKIQIKSMWTKLTKKIKHRAFPATTFVNAFRNKSEILALFSKNGEDNNQLEQIGFIICTKTIFAPSSDSIVSDKGIITNEYFTGEVIDVNNTLIPNTYIHLVKVNSGPIVINDIPLYLTINESHHQSLVNNKIGAKLFTNSLMKQLNYKTSNFSSISISEQNFIVVLNNLKINRKQILQSECIINSLLQQKLSLEQLILLQNKKEYSYLKKFNEVELQEIINLQKIAVVAIKTNKYQRKITLIAGNKQRIENFFINAKKPIIIAINAINKKIRAINQPENIQPIAPITNITNYQDLWQLQKIHKELLKSFSKWRIVSQDIIENLSQTFAYGYYSEVIDNLKITHYSFNNDLLDYNLMEIKGHNLLANSSNTILFLSNNISDNPSMVILLSEDLKSICDLKTIITKITKKQSIKIVFKKDIVILSAVHYQCITDFITKMITIFKSDNFKHQLQVIK</sequence>
<proteinExistence type="predicted"/>